<protein>
    <submittedName>
        <fullName evidence="1">Uncharacterized protein</fullName>
    </submittedName>
</protein>
<dbReference type="Proteomes" id="UP001143856">
    <property type="component" value="Unassembled WGS sequence"/>
</dbReference>
<dbReference type="EMBL" id="JAPDGR010001035">
    <property type="protein sequence ID" value="KAJ2985872.1"/>
    <property type="molecule type" value="Genomic_DNA"/>
</dbReference>
<organism evidence="1 2">
    <name type="scientific">Xylaria curta</name>
    <dbReference type="NCBI Taxonomy" id="42375"/>
    <lineage>
        <taxon>Eukaryota</taxon>
        <taxon>Fungi</taxon>
        <taxon>Dikarya</taxon>
        <taxon>Ascomycota</taxon>
        <taxon>Pezizomycotina</taxon>
        <taxon>Sordariomycetes</taxon>
        <taxon>Xylariomycetidae</taxon>
        <taxon>Xylariales</taxon>
        <taxon>Xylariaceae</taxon>
        <taxon>Xylaria</taxon>
    </lineage>
</organism>
<reference evidence="1" key="1">
    <citation type="submission" date="2022-10" db="EMBL/GenBank/DDBJ databases">
        <title>Genome Sequence of Xylaria curta.</title>
        <authorList>
            <person name="Buettner E."/>
        </authorList>
    </citation>
    <scope>NUCLEOTIDE SEQUENCE</scope>
    <source>
        <strain evidence="1">Babe10</strain>
    </source>
</reference>
<evidence type="ECO:0000313" key="2">
    <source>
        <dbReference type="Proteomes" id="UP001143856"/>
    </source>
</evidence>
<accession>A0ACC1P2C3</accession>
<sequence length="97" mass="10608">MESAEQYYLVQLTSPVIAPIAYTPLFPSLTCSWKGNAIITGLSAQGLVRVTITGDTAKEAQRISMGKRMRGIREDKDGAIWVIEDGNNGRLLKLTPN</sequence>
<comment type="caution">
    <text evidence="1">The sequence shown here is derived from an EMBL/GenBank/DDBJ whole genome shotgun (WGS) entry which is preliminary data.</text>
</comment>
<keyword evidence="2" id="KW-1185">Reference proteome</keyword>
<proteinExistence type="predicted"/>
<evidence type="ECO:0000313" key="1">
    <source>
        <dbReference type="EMBL" id="KAJ2985872.1"/>
    </source>
</evidence>
<gene>
    <name evidence="1" type="ORF">NUW58_g5302</name>
</gene>
<name>A0ACC1P2C3_9PEZI</name>